<keyword evidence="2" id="KW-1185">Reference proteome</keyword>
<proteinExistence type="predicted"/>
<organism evidence="1 2">
    <name type="scientific">Neophaeococcomyces mojaviensis</name>
    <dbReference type="NCBI Taxonomy" id="3383035"/>
    <lineage>
        <taxon>Eukaryota</taxon>
        <taxon>Fungi</taxon>
        <taxon>Dikarya</taxon>
        <taxon>Ascomycota</taxon>
        <taxon>Pezizomycotina</taxon>
        <taxon>Eurotiomycetes</taxon>
        <taxon>Chaetothyriomycetidae</taxon>
        <taxon>Chaetothyriales</taxon>
        <taxon>Chaetothyriales incertae sedis</taxon>
        <taxon>Neophaeococcomyces</taxon>
    </lineage>
</organism>
<gene>
    <name evidence="1" type="ORF">H2198_001373</name>
</gene>
<comment type="caution">
    <text evidence="1">The sequence shown here is derived from an EMBL/GenBank/DDBJ whole genome shotgun (WGS) entry which is preliminary data.</text>
</comment>
<evidence type="ECO:0000313" key="2">
    <source>
        <dbReference type="Proteomes" id="UP001172386"/>
    </source>
</evidence>
<evidence type="ECO:0000313" key="1">
    <source>
        <dbReference type="EMBL" id="KAJ9662484.1"/>
    </source>
</evidence>
<protein>
    <submittedName>
        <fullName evidence="1">Uncharacterized protein</fullName>
    </submittedName>
</protein>
<dbReference type="Proteomes" id="UP001172386">
    <property type="component" value="Unassembled WGS sequence"/>
</dbReference>
<accession>A0ACC3AH68</accession>
<dbReference type="EMBL" id="JAPDRQ010000015">
    <property type="protein sequence ID" value="KAJ9662484.1"/>
    <property type="molecule type" value="Genomic_DNA"/>
</dbReference>
<reference evidence="1" key="1">
    <citation type="submission" date="2022-10" db="EMBL/GenBank/DDBJ databases">
        <title>Culturing micro-colonial fungi from biological soil crusts in the Mojave desert and describing Neophaeococcomyces mojavensis, and introducing the new genera and species Taxawa tesnikishii.</title>
        <authorList>
            <person name="Kurbessoian T."/>
            <person name="Stajich J.E."/>
        </authorList>
    </citation>
    <scope>NUCLEOTIDE SEQUENCE</scope>
    <source>
        <strain evidence="1">JES_112</strain>
    </source>
</reference>
<name>A0ACC3AH68_9EURO</name>
<sequence length="284" mass="31762">MFTASCLPPGTPDNQWSYCPSVALALVFAILFLATTITHFVQAIRHRSLFCMVIITGALWETAAYAFRILSAKNPTHKASYDASFLLVLLAPICINAFDYMITSRILKTFLPQEHVLGLKGSILGKLSFIVQIGGGLLSLSKTASTARRGLHIVTAGVIFQELLIIYFFFLTLRLIHKLKQVLPANATYRRTRLQINAVQLSLLLIAYRIVYRIVQFTAAEGSARATYIDGHEWLVYVFDAGPMFLALLVMNIWHPGKIVKMGNMKENYYALPIVTRQNAGLVY</sequence>